<evidence type="ECO:0000256" key="1">
    <source>
        <dbReference type="ARBA" id="ARBA00004651"/>
    </source>
</evidence>
<proteinExistence type="inferred from homology"/>
<evidence type="ECO:0000256" key="5">
    <source>
        <dbReference type="ARBA" id="ARBA00022989"/>
    </source>
</evidence>
<organism evidence="9 10">
    <name type="scientific">Gluconobacter oxydans</name>
    <name type="common">Gluconobacter suboxydans</name>
    <dbReference type="NCBI Taxonomy" id="442"/>
    <lineage>
        <taxon>Bacteria</taxon>
        <taxon>Pseudomonadati</taxon>
        <taxon>Pseudomonadota</taxon>
        <taxon>Alphaproteobacteria</taxon>
        <taxon>Acetobacterales</taxon>
        <taxon>Acetobacteraceae</taxon>
        <taxon>Gluconobacter</taxon>
    </lineage>
</organism>
<evidence type="ECO:0000256" key="8">
    <source>
        <dbReference type="SAM" id="Phobius"/>
    </source>
</evidence>
<evidence type="ECO:0000256" key="2">
    <source>
        <dbReference type="ARBA" id="ARBA00007977"/>
    </source>
</evidence>
<dbReference type="PANTHER" id="PTHR30106:SF2">
    <property type="entry name" value="UPF0324 INNER MEMBRANE PROTEIN YEIH"/>
    <property type="match status" value="1"/>
</dbReference>
<keyword evidence="6 8" id="KW-0472">Membrane</keyword>
<evidence type="ECO:0000313" key="9">
    <source>
        <dbReference type="EMBL" id="MBF0857379.1"/>
    </source>
</evidence>
<evidence type="ECO:0000256" key="3">
    <source>
        <dbReference type="ARBA" id="ARBA00022475"/>
    </source>
</evidence>
<feature type="transmembrane region" description="Helical" evidence="8">
    <location>
        <begin position="181"/>
        <end position="203"/>
    </location>
</feature>
<evidence type="ECO:0000256" key="4">
    <source>
        <dbReference type="ARBA" id="ARBA00022692"/>
    </source>
</evidence>
<keyword evidence="3" id="KW-1003">Cell membrane</keyword>
<comment type="caution">
    <text evidence="9">The sequence shown here is derived from an EMBL/GenBank/DDBJ whole genome shotgun (WGS) entry which is preliminary data.</text>
</comment>
<dbReference type="Proteomes" id="UP000603665">
    <property type="component" value="Unassembled WGS sequence"/>
</dbReference>
<feature type="compositionally biased region" description="Polar residues" evidence="7">
    <location>
        <begin position="1"/>
        <end position="22"/>
    </location>
</feature>
<dbReference type="Pfam" id="PF03601">
    <property type="entry name" value="Cons_hypoth698"/>
    <property type="match status" value="1"/>
</dbReference>
<evidence type="ECO:0000313" key="10">
    <source>
        <dbReference type="Proteomes" id="UP000603665"/>
    </source>
</evidence>
<name>A0AB35AR11_GLUOY</name>
<reference evidence="9" key="2">
    <citation type="submission" date="2023-10" db="EMBL/GenBank/DDBJ databases">
        <title>Description of novel Gluconobacter species.</title>
        <authorList>
            <person name="Cleenwerck I."/>
            <person name="Cnockaert M."/>
            <person name="Borremans W."/>
            <person name="Wieme A.D."/>
            <person name="De Vuyst L."/>
            <person name="Vandamme P."/>
        </authorList>
    </citation>
    <scope>NUCLEOTIDE SEQUENCE</scope>
    <source>
        <strain evidence="9">LMG1408</strain>
    </source>
</reference>
<accession>A0AB35AR11</accession>
<keyword evidence="4 8" id="KW-0812">Transmembrane</keyword>
<gene>
    <name evidence="9" type="ORF">HKD20_12870</name>
</gene>
<feature type="transmembrane region" description="Helical" evidence="8">
    <location>
        <begin position="99"/>
        <end position="117"/>
    </location>
</feature>
<feature type="transmembrane region" description="Helical" evidence="8">
    <location>
        <begin position="247"/>
        <end position="264"/>
    </location>
</feature>
<feature type="transmembrane region" description="Helical" evidence="8">
    <location>
        <begin position="215"/>
        <end position="235"/>
    </location>
</feature>
<evidence type="ECO:0000256" key="7">
    <source>
        <dbReference type="SAM" id="MobiDB-lite"/>
    </source>
</evidence>
<sequence length="372" mass="38693">MTYLSHNASFHSRENITPSNPGTKHLAPAGGLVSRFPGTALCIGIALAAFGLEHVERILAGKAFLETLNIALILGVILRSVRKPADTFNCGIRFCSKTLLNIAIVLLGTTFSLQAVWSAGPEILLAVLGMVIFSMIFTCWAGRMNGLSRNQTLLVACGDSICGNSAIMAAAPTIQASDEDVGATIAFTAAGGLAVVLGLPVLLPFLNMSGIANGAVAGLTVYAVPQVMAAAAPFGPAALHVGTLVKLMRVLMLGPVCAVLSLTVHHKNARTQPLKPSGTGKAQRLFRLVPWYIAGFMAMIIVRSLGVIPEVCIAPLSQAATFLTILAMAALGLGIDIRSVFRAGRPLVLTVAMSLAGLPGASILLVRILNRA</sequence>
<dbReference type="InterPro" id="IPR018383">
    <property type="entry name" value="UPF0324_pro"/>
</dbReference>
<comment type="similarity">
    <text evidence="2">Belongs to the UPF0324 family.</text>
</comment>
<evidence type="ECO:0000256" key="6">
    <source>
        <dbReference type="ARBA" id="ARBA00023136"/>
    </source>
</evidence>
<protein>
    <submittedName>
        <fullName evidence="9">Sulfate exporter family transporter</fullName>
    </submittedName>
</protein>
<comment type="subcellular location">
    <subcellularLocation>
        <location evidence="1">Cell membrane</location>
        <topology evidence="1">Multi-pass membrane protein</topology>
    </subcellularLocation>
</comment>
<feature type="transmembrane region" description="Helical" evidence="8">
    <location>
        <begin position="32"/>
        <end position="52"/>
    </location>
</feature>
<feature type="transmembrane region" description="Helical" evidence="8">
    <location>
        <begin position="153"/>
        <end position="175"/>
    </location>
</feature>
<dbReference type="EMBL" id="JABCQL010000044">
    <property type="protein sequence ID" value="MBF0857379.1"/>
    <property type="molecule type" value="Genomic_DNA"/>
</dbReference>
<feature type="transmembrane region" description="Helical" evidence="8">
    <location>
        <begin position="313"/>
        <end position="335"/>
    </location>
</feature>
<dbReference type="AlphaFoldDB" id="A0AB35AR11"/>
<feature type="region of interest" description="Disordered" evidence="7">
    <location>
        <begin position="1"/>
        <end position="23"/>
    </location>
</feature>
<keyword evidence="5 8" id="KW-1133">Transmembrane helix</keyword>
<dbReference type="GO" id="GO:0005886">
    <property type="term" value="C:plasma membrane"/>
    <property type="evidence" value="ECO:0007669"/>
    <property type="project" value="UniProtKB-SubCell"/>
</dbReference>
<feature type="transmembrane region" description="Helical" evidence="8">
    <location>
        <begin position="285"/>
        <end position="307"/>
    </location>
</feature>
<feature type="transmembrane region" description="Helical" evidence="8">
    <location>
        <begin position="123"/>
        <end position="141"/>
    </location>
</feature>
<feature type="transmembrane region" description="Helical" evidence="8">
    <location>
        <begin position="58"/>
        <end position="78"/>
    </location>
</feature>
<reference evidence="9" key="1">
    <citation type="submission" date="2020-04" db="EMBL/GenBank/DDBJ databases">
        <authorList>
            <person name="Sombolestani A."/>
        </authorList>
    </citation>
    <scope>NUCLEOTIDE SEQUENCE</scope>
    <source>
        <strain evidence="9">LMG1408</strain>
    </source>
</reference>
<feature type="transmembrane region" description="Helical" evidence="8">
    <location>
        <begin position="347"/>
        <end position="369"/>
    </location>
</feature>
<dbReference type="PANTHER" id="PTHR30106">
    <property type="entry name" value="INNER MEMBRANE PROTEIN YEIH-RELATED"/>
    <property type="match status" value="1"/>
</dbReference>